<reference evidence="2" key="1">
    <citation type="submission" date="2023-07" db="EMBL/GenBank/DDBJ databases">
        <authorList>
            <consortium name="CYATHOMIX"/>
        </authorList>
    </citation>
    <scope>NUCLEOTIDE SEQUENCE</scope>
    <source>
        <strain evidence="2">N/A</strain>
    </source>
</reference>
<keyword evidence="3" id="KW-1185">Reference proteome</keyword>
<feature type="compositionally biased region" description="Polar residues" evidence="1">
    <location>
        <begin position="290"/>
        <end position="307"/>
    </location>
</feature>
<accession>A0AA36M1S6</accession>
<proteinExistence type="predicted"/>
<dbReference type="Proteomes" id="UP001176961">
    <property type="component" value="Unassembled WGS sequence"/>
</dbReference>
<gene>
    <name evidence="2" type="ORF">CYNAS_LOCUS6545</name>
</gene>
<dbReference type="AlphaFoldDB" id="A0AA36M1S6"/>
<organism evidence="2 3">
    <name type="scientific">Cylicocyclus nassatus</name>
    <name type="common">Nematode worm</name>
    <dbReference type="NCBI Taxonomy" id="53992"/>
    <lineage>
        <taxon>Eukaryota</taxon>
        <taxon>Metazoa</taxon>
        <taxon>Ecdysozoa</taxon>
        <taxon>Nematoda</taxon>
        <taxon>Chromadorea</taxon>
        <taxon>Rhabditida</taxon>
        <taxon>Rhabditina</taxon>
        <taxon>Rhabditomorpha</taxon>
        <taxon>Strongyloidea</taxon>
        <taxon>Strongylidae</taxon>
        <taxon>Cylicocyclus</taxon>
    </lineage>
</organism>
<name>A0AA36M1S6_CYLNA</name>
<evidence type="ECO:0000313" key="3">
    <source>
        <dbReference type="Proteomes" id="UP001176961"/>
    </source>
</evidence>
<feature type="compositionally biased region" description="Low complexity" evidence="1">
    <location>
        <begin position="323"/>
        <end position="354"/>
    </location>
</feature>
<dbReference type="EMBL" id="CATQJL010000112">
    <property type="protein sequence ID" value="CAJ0594562.1"/>
    <property type="molecule type" value="Genomic_DNA"/>
</dbReference>
<comment type="caution">
    <text evidence="2">The sequence shown here is derived from an EMBL/GenBank/DDBJ whole genome shotgun (WGS) entry which is preliminary data.</text>
</comment>
<protein>
    <submittedName>
        <fullName evidence="2">Uncharacterized protein</fullName>
    </submittedName>
</protein>
<sequence>MPVIAKIVEEMDVEQRQSPIVQALMAIDTKLDTILNLFAALDARQHRLEAANQPRTSSCVFCPEGEASHPSGRCPKYPDPVSRAVQASRLGLCDRCLRRSHDEPCDASCNHCRKPHNTLLCPIEALRKKIVECQEKAQTIVTMANKRIAYLSGMWKDTSDVMLKSDVSDSRGGALERISRGERTFSDVFSSAASALEAISTAKLQDELKKDCARLAKELRTFMGKLEEGAKSVERKAKSIPKSDATTETYSSDVVDRTKKTSAEANIPSKSPDMPKISPLLKGDRPPVLTTAQRLSPTAKLQKTQESLRLPSAQAQKELRIAKTPPTATPPKNTSKKLNSASSSASGSKEQVRP</sequence>
<evidence type="ECO:0000313" key="2">
    <source>
        <dbReference type="EMBL" id="CAJ0594562.1"/>
    </source>
</evidence>
<evidence type="ECO:0000256" key="1">
    <source>
        <dbReference type="SAM" id="MobiDB-lite"/>
    </source>
</evidence>
<feature type="region of interest" description="Disordered" evidence="1">
    <location>
        <begin position="231"/>
        <end position="354"/>
    </location>
</feature>